<proteinExistence type="predicted"/>
<protein>
    <recommendedName>
        <fullName evidence="2">DUF7888 domain-containing protein</fullName>
    </recommendedName>
</protein>
<feature type="domain" description="DUF7888" evidence="2">
    <location>
        <begin position="62"/>
        <end position="170"/>
    </location>
</feature>
<feature type="signal peptide" evidence="1">
    <location>
        <begin position="1"/>
        <end position="22"/>
    </location>
</feature>
<sequence>MQFSLLKSILLVCGLAATLSLALPMYYAEVDVEVRAPATIESFESRDGLVLADLDDRGRGSGVGEVVEMIINVVGMIKAGIAEDKNKRSGFTQDLVKQMNSKNSKLNYVVCHTKHKTAFDGTQGTDWGHSHQEFDIKVGGTVGYEIYWAKSGKFTREGDGGYLNWAYIGNVVSKSKDGKEITFGPR</sequence>
<evidence type="ECO:0000256" key="1">
    <source>
        <dbReference type="SAM" id="SignalP"/>
    </source>
</evidence>
<keyword evidence="4" id="KW-1185">Reference proteome</keyword>
<accession>A0A369J1F9</accession>
<comment type="caution">
    <text evidence="3">The sequence shown here is derived from an EMBL/GenBank/DDBJ whole genome shotgun (WGS) entry which is preliminary data.</text>
</comment>
<gene>
    <name evidence="3" type="ORF">Hypma_016151</name>
</gene>
<dbReference type="EMBL" id="LUEZ02000095">
    <property type="protein sequence ID" value="RDB14950.1"/>
    <property type="molecule type" value="Genomic_DNA"/>
</dbReference>
<feature type="chain" id="PRO_5016588955" description="DUF7888 domain-containing protein" evidence="1">
    <location>
        <begin position="23"/>
        <end position="186"/>
    </location>
</feature>
<reference evidence="3" key="1">
    <citation type="submission" date="2018-04" db="EMBL/GenBank/DDBJ databases">
        <title>Whole genome sequencing of Hypsizygus marmoreus.</title>
        <authorList>
            <person name="Choi I.-G."/>
            <person name="Min B."/>
            <person name="Kim J.-G."/>
            <person name="Kim S."/>
            <person name="Oh Y.-L."/>
            <person name="Kong W.-S."/>
            <person name="Park H."/>
            <person name="Jeong J."/>
            <person name="Song E.-S."/>
        </authorList>
    </citation>
    <scope>NUCLEOTIDE SEQUENCE [LARGE SCALE GENOMIC DNA]</scope>
    <source>
        <strain evidence="3">51987-8</strain>
    </source>
</reference>
<evidence type="ECO:0000259" key="2">
    <source>
        <dbReference type="Pfam" id="PF25411"/>
    </source>
</evidence>
<name>A0A369J1F9_HYPMA</name>
<dbReference type="InterPro" id="IPR057210">
    <property type="entry name" value="DUF7888"/>
</dbReference>
<dbReference type="AlphaFoldDB" id="A0A369J1F9"/>
<keyword evidence="1" id="KW-0732">Signal</keyword>
<organism evidence="3 4">
    <name type="scientific">Hypsizygus marmoreus</name>
    <name type="common">White beech mushroom</name>
    <name type="synonym">Agaricus marmoreus</name>
    <dbReference type="NCBI Taxonomy" id="39966"/>
    <lineage>
        <taxon>Eukaryota</taxon>
        <taxon>Fungi</taxon>
        <taxon>Dikarya</taxon>
        <taxon>Basidiomycota</taxon>
        <taxon>Agaricomycotina</taxon>
        <taxon>Agaricomycetes</taxon>
        <taxon>Agaricomycetidae</taxon>
        <taxon>Agaricales</taxon>
        <taxon>Tricholomatineae</taxon>
        <taxon>Lyophyllaceae</taxon>
        <taxon>Hypsizygus</taxon>
    </lineage>
</organism>
<dbReference type="InParanoid" id="A0A369J1F9"/>
<dbReference type="STRING" id="39966.A0A369J1F9"/>
<dbReference type="OrthoDB" id="3685327at2759"/>
<dbReference type="Pfam" id="PF25411">
    <property type="entry name" value="DUF7888"/>
    <property type="match status" value="1"/>
</dbReference>
<evidence type="ECO:0000313" key="4">
    <source>
        <dbReference type="Proteomes" id="UP000076154"/>
    </source>
</evidence>
<evidence type="ECO:0000313" key="3">
    <source>
        <dbReference type="EMBL" id="RDB14950.1"/>
    </source>
</evidence>
<dbReference type="Proteomes" id="UP000076154">
    <property type="component" value="Unassembled WGS sequence"/>
</dbReference>